<protein>
    <recommendedName>
        <fullName evidence="3">Lipoprotein</fullName>
    </recommendedName>
</protein>
<dbReference type="AlphaFoldDB" id="A0A1H3EK82"/>
<evidence type="ECO:0008006" key="3">
    <source>
        <dbReference type="Google" id="ProtNLM"/>
    </source>
</evidence>
<dbReference type="PROSITE" id="PS51257">
    <property type="entry name" value="PROKAR_LIPOPROTEIN"/>
    <property type="match status" value="1"/>
</dbReference>
<reference evidence="2" key="1">
    <citation type="submission" date="2016-10" db="EMBL/GenBank/DDBJ databases">
        <authorList>
            <person name="Varghese N."/>
            <person name="Submissions S."/>
        </authorList>
    </citation>
    <scope>NUCLEOTIDE SEQUENCE [LARGE SCALE GENOMIC DNA]</scope>
    <source>
        <strain evidence="2">VPI 5359</strain>
    </source>
</reference>
<keyword evidence="2" id="KW-1185">Reference proteome</keyword>
<dbReference type="Proteomes" id="UP000199652">
    <property type="component" value="Unassembled WGS sequence"/>
</dbReference>
<organism evidence="1 2">
    <name type="scientific">Eubacterium barkeri</name>
    <name type="common">Clostridium barkeri</name>
    <dbReference type="NCBI Taxonomy" id="1528"/>
    <lineage>
        <taxon>Bacteria</taxon>
        <taxon>Bacillati</taxon>
        <taxon>Bacillota</taxon>
        <taxon>Clostridia</taxon>
        <taxon>Eubacteriales</taxon>
        <taxon>Eubacteriaceae</taxon>
        <taxon>Eubacterium</taxon>
    </lineage>
</organism>
<sequence>MEKSGALILILLICVPFLSGCIQAKTTLVNSYQSTLAPSREIRIEDAQTAEVYQQITDPQGISNFLDQLKLDEWVLATLPSDQKARIRCRFFQEGEAGPNETTLTQFATLLLYEEGPYAAMQVQGTSVVFEMPKAGCDALTRH</sequence>
<proteinExistence type="predicted"/>
<dbReference type="OrthoDB" id="2882935at2"/>
<evidence type="ECO:0000313" key="2">
    <source>
        <dbReference type="Proteomes" id="UP000199652"/>
    </source>
</evidence>
<name>A0A1H3EK82_EUBBA</name>
<dbReference type="EMBL" id="FNOU01000007">
    <property type="protein sequence ID" value="SDX79183.1"/>
    <property type="molecule type" value="Genomic_DNA"/>
</dbReference>
<gene>
    <name evidence="1" type="ORF">SAMN04488579_107106</name>
</gene>
<evidence type="ECO:0000313" key="1">
    <source>
        <dbReference type="EMBL" id="SDX79183.1"/>
    </source>
</evidence>
<dbReference type="STRING" id="1528.SAMN04488579_107106"/>
<dbReference type="RefSeq" id="WP_090244497.1">
    <property type="nucleotide sequence ID" value="NZ_FNOU01000007.1"/>
</dbReference>
<accession>A0A1H3EK82</accession>